<dbReference type="Pfam" id="PF01535">
    <property type="entry name" value="PPR"/>
    <property type="match status" value="4"/>
</dbReference>
<protein>
    <recommendedName>
        <fullName evidence="3">DYW domain-containing protein</fullName>
    </recommendedName>
</protein>
<dbReference type="InterPro" id="IPR046960">
    <property type="entry name" value="PPR_At4g14850-like_plant"/>
</dbReference>
<dbReference type="FunFam" id="1.25.40.10:FF:000158">
    <property type="entry name" value="pentatricopeptide repeat-containing protein At2g33680"/>
    <property type="match status" value="1"/>
</dbReference>
<sequence length="665" mass="76084">MFTNRCLFIHRLSSSIIVWRYNQTNLKTQNVTSHSKELYNWNIAMTESNKHKTPKNTLILFDKLINQYPNITPNFITYLLALSACIRLGNLHEGKRIHEYIRQKWSTTIDTNEQIKIHTCLIQLYTTCGDLKTAEEIFFNEQLNQYAFPVNTLMKGYIVNNQAKQAIQLAEYLPKHERNIITYLLWTNAIAQLGDITMANTIHLELKTLPLSTQAFFANDQRLMNALINMDGKCGNITRMEETFKNFKQADIITYTTLAKAYIVNNLPIKALAIYDHLKQTNQIGCDEVMYLVASNAAGKLGLLSRARSIHNDIISSGINYETNEKILNTLMDTYGKCGDLNSAREIFNKLKIQSKPSISSMINIYGINSQALEAVALYYNTKDKLTGNIQSILISVLTACAHGGLVEEAQKIFDDIPNEKRSIKIWNALVDVYGRAGQLSEAHSLIDLFEKTHPRAPVLYISLLAACRTHKNAKLALEIHDELMSSNTLLTDDQRSAIVVLTANVHSSIGDHNRSLSLRQTLYRDKIPKYAGVTWTEINGIMYEFYAQDIRHPRSKEIYEQLEILHERLKKLGYQPDESVLTKEERNIEWSIHGHSERLAIAWNLISTSPGTTIQLTKNLRMCIDCHEVSKLIAQLTQREIIVRDRLRIHYFTKDGHCSCDNHF</sequence>
<organism evidence="4 7">
    <name type="scientific">Adineta steineri</name>
    <dbReference type="NCBI Taxonomy" id="433720"/>
    <lineage>
        <taxon>Eukaryota</taxon>
        <taxon>Metazoa</taxon>
        <taxon>Spiralia</taxon>
        <taxon>Gnathifera</taxon>
        <taxon>Rotifera</taxon>
        <taxon>Eurotatoria</taxon>
        <taxon>Bdelloidea</taxon>
        <taxon>Adinetida</taxon>
        <taxon>Adinetidae</taxon>
        <taxon>Adineta</taxon>
    </lineage>
</organism>
<dbReference type="GO" id="GO:0003723">
    <property type="term" value="F:RNA binding"/>
    <property type="evidence" value="ECO:0007669"/>
    <property type="project" value="InterPro"/>
</dbReference>
<evidence type="ECO:0000259" key="3">
    <source>
        <dbReference type="Pfam" id="PF14432"/>
    </source>
</evidence>
<feature type="repeat" description="PPR" evidence="2">
    <location>
        <begin position="324"/>
        <end position="358"/>
    </location>
</feature>
<keyword evidence="6" id="KW-1185">Reference proteome</keyword>
<name>A0A814LJ71_9BILA</name>
<dbReference type="InterPro" id="IPR032867">
    <property type="entry name" value="DYW_dom"/>
</dbReference>
<dbReference type="NCBIfam" id="TIGR00756">
    <property type="entry name" value="PPR"/>
    <property type="match status" value="1"/>
</dbReference>
<dbReference type="AlphaFoldDB" id="A0A814LJ71"/>
<dbReference type="Gene3D" id="1.25.40.10">
    <property type="entry name" value="Tetratricopeptide repeat domain"/>
    <property type="match status" value="3"/>
</dbReference>
<evidence type="ECO:0000256" key="2">
    <source>
        <dbReference type="PROSITE-ProRule" id="PRU00708"/>
    </source>
</evidence>
<evidence type="ECO:0000313" key="6">
    <source>
        <dbReference type="Proteomes" id="UP000663832"/>
    </source>
</evidence>
<evidence type="ECO:0000313" key="5">
    <source>
        <dbReference type="EMBL" id="CAF1401924.1"/>
    </source>
</evidence>
<evidence type="ECO:0000313" key="4">
    <source>
        <dbReference type="EMBL" id="CAF1066584.1"/>
    </source>
</evidence>
<dbReference type="Pfam" id="PF14432">
    <property type="entry name" value="DYW_deaminase"/>
    <property type="match status" value="1"/>
</dbReference>
<dbReference type="InterPro" id="IPR011990">
    <property type="entry name" value="TPR-like_helical_dom_sf"/>
</dbReference>
<evidence type="ECO:0000256" key="1">
    <source>
        <dbReference type="ARBA" id="ARBA00022737"/>
    </source>
</evidence>
<dbReference type="PANTHER" id="PTHR47926:SF347">
    <property type="entry name" value="PENTATRICOPEPTIDE REPEAT-CONTAINING PROTEIN"/>
    <property type="match status" value="1"/>
</dbReference>
<dbReference type="Proteomes" id="UP000663832">
    <property type="component" value="Unassembled WGS sequence"/>
</dbReference>
<comment type="caution">
    <text evidence="4">The sequence shown here is derived from an EMBL/GenBank/DDBJ whole genome shotgun (WGS) entry which is preliminary data.</text>
</comment>
<dbReference type="Proteomes" id="UP000663877">
    <property type="component" value="Unassembled WGS sequence"/>
</dbReference>
<keyword evidence="1" id="KW-0677">Repeat</keyword>
<dbReference type="PANTHER" id="PTHR47926">
    <property type="entry name" value="PENTATRICOPEPTIDE REPEAT-CONTAINING PROTEIN"/>
    <property type="match status" value="1"/>
</dbReference>
<gene>
    <name evidence="4" type="ORF">BJG266_LOCUS19468</name>
    <name evidence="5" type="ORF">QVE165_LOCUS36821</name>
</gene>
<dbReference type="EMBL" id="CAJNOI010000104">
    <property type="protein sequence ID" value="CAF1066584.1"/>
    <property type="molecule type" value="Genomic_DNA"/>
</dbReference>
<dbReference type="GO" id="GO:0008270">
    <property type="term" value="F:zinc ion binding"/>
    <property type="evidence" value="ECO:0007669"/>
    <property type="project" value="InterPro"/>
</dbReference>
<proteinExistence type="predicted"/>
<dbReference type="InterPro" id="IPR002885">
    <property type="entry name" value="PPR_rpt"/>
</dbReference>
<dbReference type="OrthoDB" id="185373at2759"/>
<reference evidence="4" key="1">
    <citation type="submission" date="2021-02" db="EMBL/GenBank/DDBJ databases">
        <authorList>
            <person name="Nowell W R."/>
        </authorList>
    </citation>
    <scope>NUCLEOTIDE SEQUENCE</scope>
</reference>
<dbReference type="PROSITE" id="PS51375">
    <property type="entry name" value="PPR"/>
    <property type="match status" value="1"/>
</dbReference>
<dbReference type="GO" id="GO:0009451">
    <property type="term" value="P:RNA modification"/>
    <property type="evidence" value="ECO:0007669"/>
    <property type="project" value="InterPro"/>
</dbReference>
<dbReference type="GO" id="GO:0048731">
    <property type="term" value="P:system development"/>
    <property type="evidence" value="ECO:0007669"/>
    <property type="project" value="UniProtKB-ARBA"/>
</dbReference>
<dbReference type="EMBL" id="CAJNOM010000374">
    <property type="protein sequence ID" value="CAF1401924.1"/>
    <property type="molecule type" value="Genomic_DNA"/>
</dbReference>
<feature type="domain" description="DYW" evidence="3">
    <location>
        <begin position="574"/>
        <end position="664"/>
    </location>
</feature>
<accession>A0A814LJ71</accession>
<evidence type="ECO:0000313" key="7">
    <source>
        <dbReference type="Proteomes" id="UP000663877"/>
    </source>
</evidence>